<protein>
    <submittedName>
        <fullName evidence="5">InlB B-repeat-containing protein</fullName>
    </submittedName>
</protein>
<comment type="caution">
    <text evidence="5">The sequence shown here is derived from an EMBL/GenBank/DDBJ whole genome shotgun (WGS) entry which is preliminary data.</text>
</comment>
<dbReference type="Proteomes" id="UP001620273">
    <property type="component" value="Unassembled WGS sequence"/>
</dbReference>
<evidence type="ECO:0000256" key="2">
    <source>
        <dbReference type="SAM" id="MobiDB-lite"/>
    </source>
</evidence>
<accession>A0ABW8KRZ1</accession>
<evidence type="ECO:0000256" key="3">
    <source>
        <dbReference type="SAM" id="SignalP"/>
    </source>
</evidence>
<feature type="region of interest" description="Disordered" evidence="2">
    <location>
        <begin position="30"/>
        <end position="115"/>
    </location>
</feature>
<dbReference type="Pfam" id="PF09479">
    <property type="entry name" value="Flg_new"/>
    <property type="match status" value="2"/>
</dbReference>
<keyword evidence="6" id="KW-1185">Reference proteome</keyword>
<dbReference type="NCBIfam" id="TIGR02543">
    <property type="entry name" value="List_Bact_rpt"/>
    <property type="match status" value="1"/>
</dbReference>
<dbReference type="RefSeq" id="WP_404440895.1">
    <property type="nucleotide sequence ID" value="NZ_JAOQBW010000003.1"/>
</dbReference>
<comment type="subcellular location">
    <subcellularLocation>
        <location evidence="1">Cell envelope</location>
    </subcellularLocation>
</comment>
<dbReference type="InterPro" id="IPR042229">
    <property type="entry name" value="Listeria/Bacterioides_rpt_sf"/>
</dbReference>
<dbReference type="InterPro" id="IPR043708">
    <property type="entry name" value="DUF5648"/>
</dbReference>
<evidence type="ECO:0000313" key="6">
    <source>
        <dbReference type="Proteomes" id="UP001620273"/>
    </source>
</evidence>
<dbReference type="EMBL" id="JAOQBW010000003">
    <property type="protein sequence ID" value="MFK3576340.1"/>
    <property type="molecule type" value="Genomic_DNA"/>
</dbReference>
<keyword evidence="3" id="KW-0732">Signal</keyword>
<feature type="chain" id="PRO_5045617000" evidence="3">
    <location>
        <begin position="30"/>
        <end position="814"/>
    </location>
</feature>
<dbReference type="Pfam" id="PF18885">
    <property type="entry name" value="DUF5648"/>
    <property type="match status" value="1"/>
</dbReference>
<feature type="domain" description="DUF5648" evidence="4">
    <location>
        <begin position="683"/>
        <end position="813"/>
    </location>
</feature>
<sequence>MDNSHRPWIAGVAVLVMIGSLVCVPPANAAETQPAHDTSSQQTAQQQAGDSASGQNGEDTENSRNTGNGDSADASKLDTSDDSAQEPAAPSDNDSAQVPAAPNDTDAGMSLSGSTRTLTAGGQYFTAVSTKSPAGIQPGTYRVSGGKFMWTHIEVCDYDIAKDSASPCDRYDVGGSYGSKTIEVYPNQVVQNGYDGSYSDTTWQLVKSRNNSAVMSPQSSVKWMAKKGTRFSSLASSSPAGIAPGIYLVDATAQGSGSVDVDNYLIPEGKSEGETNGRYTTRPYHPAYHQHYEIIQVNAGQIVQLDGDINTRWQLLKSLPKGEVLTPQSKVYTKASGAQFFSNIDVATSPQAGIPAGVYLVSTAEAARDQSLHITVSDFDATQKQETGTDRDYSIWPTGSSDYAVIQVNAQQKITCSAWDGFSTKWQLLKTLPNSGVRVPGKKITKTQGTYRVPNDLSAGMYLVSLADEYDKIEICDTDPYTGKTQDCDSGAHKLDSYQGPQTYFEIVLKSGQVVKIDNGIGENTVTSYWQPLPAPLPTYSVSFDSRGGSKVDSQSVRKGSRAARPKNPTRTGYSFRTWTVDAAGKKPYNFNAAVTKNLRLYAQWTARKYTVYFNANGGTVKTSSKTVTYGGKYGDLPSGSRKGYRLSGWWTAKSGGSQVTANTVYRHAGNQTLYARWTDGMAMYRLYNKYTGEHFYTSSAKERTNLVKAGWKAEGTGWVAPFSGTPVYRLYNPYVAGGDHHYTTNTTERAALIKAGWRAEGIGWYSGGKTRILRQYNPYAKTGTHNYTSSSKEQAALVKAGWRAEGTGWYALR</sequence>
<name>A0ABW8KRZ1_9BIFI</name>
<feature type="compositionally biased region" description="Low complexity" evidence="2">
    <location>
        <begin position="37"/>
        <end position="55"/>
    </location>
</feature>
<feature type="signal peptide" evidence="3">
    <location>
        <begin position="1"/>
        <end position="29"/>
    </location>
</feature>
<feature type="region of interest" description="Disordered" evidence="2">
    <location>
        <begin position="546"/>
        <end position="571"/>
    </location>
</feature>
<dbReference type="Gene3D" id="2.60.40.4270">
    <property type="entry name" value="Listeria-Bacteroides repeat domain"/>
    <property type="match status" value="2"/>
</dbReference>
<proteinExistence type="predicted"/>
<reference evidence="5 6" key="1">
    <citation type="submission" date="2022-09" db="EMBL/GenBank/DDBJ databases">
        <title>Genome sequencing of four strains from tibetan pig.</title>
        <authorList>
            <person name="Feng J."/>
        </authorList>
    </citation>
    <scope>NUCLEOTIDE SEQUENCE [LARGE SCALE GENOMIC DNA]</scope>
    <source>
        <strain evidence="5 6">11-1-1</strain>
    </source>
</reference>
<evidence type="ECO:0000256" key="1">
    <source>
        <dbReference type="ARBA" id="ARBA00004196"/>
    </source>
</evidence>
<dbReference type="InterPro" id="IPR013378">
    <property type="entry name" value="InlB-like_B-rpt"/>
</dbReference>
<evidence type="ECO:0000259" key="4">
    <source>
        <dbReference type="Pfam" id="PF18885"/>
    </source>
</evidence>
<gene>
    <name evidence="5" type="ORF">OCH74_05650</name>
</gene>
<evidence type="ECO:0000313" key="5">
    <source>
        <dbReference type="EMBL" id="MFK3576340.1"/>
    </source>
</evidence>
<organism evidence="5 6">
    <name type="scientific">Bifidobacterium thermacidophilum</name>
    <dbReference type="NCBI Taxonomy" id="246618"/>
    <lineage>
        <taxon>Bacteria</taxon>
        <taxon>Bacillati</taxon>
        <taxon>Actinomycetota</taxon>
        <taxon>Actinomycetes</taxon>
        <taxon>Bifidobacteriales</taxon>
        <taxon>Bifidobacteriaceae</taxon>
        <taxon>Bifidobacterium</taxon>
    </lineage>
</organism>